<evidence type="ECO:0000256" key="4">
    <source>
        <dbReference type="ARBA" id="ARBA00022884"/>
    </source>
</evidence>
<dbReference type="InterPro" id="IPR014720">
    <property type="entry name" value="dsRBD_dom"/>
</dbReference>
<dbReference type="PANTHER" id="PTHR11207:SF0">
    <property type="entry name" value="RIBONUCLEASE 3"/>
    <property type="match status" value="1"/>
</dbReference>
<keyword evidence="2" id="KW-0255">Endonuclease</keyword>
<dbReference type="CDD" id="cd00593">
    <property type="entry name" value="RIBOc"/>
    <property type="match status" value="1"/>
</dbReference>
<dbReference type="InterPro" id="IPR000999">
    <property type="entry name" value="RNase_III_dom"/>
</dbReference>
<accession>A0A9P7AVT4</accession>
<keyword evidence="3" id="KW-0378">Hydrolase</keyword>
<evidence type="ECO:0000313" key="9">
    <source>
        <dbReference type="Proteomes" id="UP000785200"/>
    </source>
</evidence>
<dbReference type="PANTHER" id="PTHR11207">
    <property type="entry name" value="RIBONUCLEASE III"/>
    <property type="match status" value="1"/>
</dbReference>
<feature type="domain" description="RNase III" evidence="7">
    <location>
        <begin position="108"/>
        <end position="239"/>
    </location>
</feature>
<evidence type="ECO:0000256" key="5">
    <source>
        <dbReference type="PROSITE-ProRule" id="PRU00266"/>
    </source>
</evidence>
<dbReference type="GO" id="GO:0003723">
    <property type="term" value="F:RNA binding"/>
    <property type="evidence" value="ECO:0007669"/>
    <property type="project" value="UniProtKB-UniRule"/>
</dbReference>
<dbReference type="SUPFAM" id="SSF69065">
    <property type="entry name" value="RNase III domain-like"/>
    <property type="match status" value="1"/>
</dbReference>
<gene>
    <name evidence="8" type="ORF">D0Z07_6052</name>
</gene>
<dbReference type="SMART" id="SM00358">
    <property type="entry name" value="DSRM"/>
    <property type="match status" value="1"/>
</dbReference>
<keyword evidence="9" id="KW-1185">Reference proteome</keyword>
<dbReference type="EMBL" id="VNKQ01000011">
    <property type="protein sequence ID" value="KAG0647953.1"/>
    <property type="molecule type" value="Genomic_DNA"/>
</dbReference>
<dbReference type="OrthoDB" id="2392202at2759"/>
<evidence type="ECO:0000256" key="1">
    <source>
        <dbReference type="ARBA" id="ARBA00022722"/>
    </source>
</evidence>
<dbReference type="SUPFAM" id="SSF54768">
    <property type="entry name" value="dsRNA-binding domain-like"/>
    <property type="match status" value="1"/>
</dbReference>
<protein>
    <submittedName>
        <fullName evidence="8">Ribonuclease III</fullName>
    </submittedName>
</protein>
<comment type="caution">
    <text evidence="8">The sequence shown here is derived from an EMBL/GenBank/DDBJ whole genome shotgun (WGS) entry which is preliminary data.</text>
</comment>
<dbReference type="Pfam" id="PF00636">
    <property type="entry name" value="Ribonuclease_3"/>
    <property type="match status" value="1"/>
</dbReference>
<dbReference type="GO" id="GO:0006364">
    <property type="term" value="P:rRNA processing"/>
    <property type="evidence" value="ECO:0007669"/>
    <property type="project" value="TreeGrafter"/>
</dbReference>
<dbReference type="Gene3D" id="3.30.160.20">
    <property type="match status" value="1"/>
</dbReference>
<feature type="domain" description="DRBM" evidence="6">
    <location>
        <begin position="296"/>
        <end position="372"/>
    </location>
</feature>
<keyword evidence="1" id="KW-0540">Nuclease</keyword>
<evidence type="ECO:0000256" key="2">
    <source>
        <dbReference type="ARBA" id="ARBA00022759"/>
    </source>
</evidence>
<sequence length="397" mass="44339">MSTKREHSQDAVDTASKKRRIAADDALGSKITNLMHAVNEVLNHGASDDNDDIKEYMGEEAYGHLSELQLALDWQAAADGMLSIYRANVSKLPKSIPAFTVSAWKASEIPVKFPALPQILDITLETAVFTHQGITAGRAGDLSYERLEWVGDSYLELTCTLLIAQTFPAFSPGKTSQLRERCVKNLTLAAYARYYGFDQRARIPQEYLDSKHPTKDQDMTKIMGDIFEAYVAAVVLSDPENGVARVTEWLKQLWALELKKDIVEGERNPKFDSPMWNLRGAVDNVEIRSSTTVELGPKDQLQKLLGSKGIRLAYREAAPTKKDRSNKLPLFTIGVYLDGYGKKELQLGYGKGNGKKDAGQRAAQMALDNKKLMKELTDKKKLHDAQIEREREALEST</sequence>
<dbReference type="Pfam" id="PF00035">
    <property type="entry name" value="dsrm"/>
    <property type="match status" value="1"/>
</dbReference>
<dbReference type="InterPro" id="IPR036389">
    <property type="entry name" value="RNase_III_sf"/>
</dbReference>
<dbReference type="PROSITE" id="PS00517">
    <property type="entry name" value="RNASE_3_1"/>
    <property type="match status" value="1"/>
</dbReference>
<dbReference type="PROSITE" id="PS50137">
    <property type="entry name" value="DS_RBD"/>
    <property type="match status" value="1"/>
</dbReference>
<keyword evidence="4 5" id="KW-0694">RNA-binding</keyword>
<dbReference type="GO" id="GO:0004525">
    <property type="term" value="F:ribonuclease III activity"/>
    <property type="evidence" value="ECO:0007669"/>
    <property type="project" value="InterPro"/>
</dbReference>
<evidence type="ECO:0000259" key="6">
    <source>
        <dbReference type="PROSITE" id="PS50137"/>
    </source>
</evidence>
<dbReference type="GO" id="GO:0034475">
    <property type="term" value="P:U4 snRNA 3'-end processing"/>
    <property type="evidence" value="ECO:0007669"/>
    <property type="project" value="TreeGrafter"/>
</dbReference>
<reference evidence="8" key="1">
    <citation type="submission" date="2019-07" db="EMBL/GenBank/DDBJ databases">
        <title>Hyphodiscus hymeniophilus genome sequencing and assembly.</title>
        <authorList>
            <person name="Kramer G."/>
            <person name="Nodwell J."/>
        </authorList>
    </citation>
    <scope>NUCLEOTIDE SEQUENCE</scope>
    <source>
        <strain evidence="8">ATCC 34498</strain>
    </source>
</reference>
<evidence type="ECO:0000313" key="8">
    <source>
        <dbReference type="EMBL" id="KAG0647953.1"/>
    </source>
</evidence>
<dbReference type="Gene3D" id="1.10.1520.10">
    <property type="entry name" value="Ribonuclease III domain"/>
    <property type="match status" value="1"/>
</dbReference>
<dbReference type="GO" id="GO:0006369">
    <property type="term" value="P:termination of RNA polymerase II transcription"/>
    <property type="evidence" value="ECO:0007669"/>
    <property type="project" value="TreeGrafter"/>
</dbReference>
<dbReference type="SMART" id="SM00535">
    <property type="entry name" value="RIBOc"/>
    <property type="match status" value="1"/>
</dbReference>
<evidence type="ECO:0000256" key="3">
    <source>
        <dbReference type="ARBA" id="ARBA00022801"/>
    </source>
</evidence>
<proteinExistence type="predicted"/>
<evidence type="ECO:0000259" key="7">
    <source>
        <dbReference type="PROSITE" id="PS50142"/>
    </source>
</evidence>
<dbReference type="AlphaFoldDB" id="A0A9P7AVT4"/>
<name>A0A9P7AVT4_9HELO</name>
<dbReference type="GO" id="GO:0005654">
    <property type="term" value="C:nucleoplasm"/>
    <property type="evidence" value="ECO:0007669"/>
    <property type="project" value="TreeGrafter"/>
</dbReference>
<dbReference type="PROSITE" id="PS50142">
    <property type="entry name" value="RNASE_3_2"/>
    <property type="match status" value="1"/>
</dbReference>
<dbReference type="Proteomes" id="UP000785200">
    <property type="component" value="Unassembled WGS sequence"/>
</dbReference>
<organism evidence="8 9">
    <name type="scientific">Hyphodiscus hymeniophilus</name>
    <dbReference type="NCBI Taxonomy" id="353542"/>
    <lineage>
        <taxon>Eukaryota</taxon>
        <taxon>Fungi</taxon>
        <taxon>Dikarya</taxon>
        <taxon>Ascomycota</taxon>
        <taxon>Pezizomycotina</taxon>
        <taxon>Leotiomycetes</taxon>
        <taxon>Helotiales</taxon>
        <taxon>Hyphodiscaceae</taxon>
        <taxon>Hyphodiscus</taxon>
    </lineage>
</organism>